<feature type="transmembrane region" description="Helical" evidence="1">
    <location>
        <begin position="76"/>
        <end position="95"/>
    </location>
</feature>
<evidence type="ECO:0000313" key="2">
    <source>
        <dbReference type="EMBL" id="KAL0241891.1"/>
    </source>
</evidence>
<proteinExistence type="predicted"/>
<reference evidence="3" key="1">
    <citation type="submission" date="2015-01" db="EMBL/GenBank/DDBJ databases">
        <title>The Genome Sequence of Cryptococcus gattii MMRL2647.</title>
        <authorList>
            <consortium name="The Broad Institute Genomics Platform"/>
            <person name="Cuomo C."/>
            <person name="Litvintseva A."/>
            <person name="Chen Y."/>
            <person name="Heitman J."/>
            <person name="Sun S."/>
            <person name="Springer D."/>
            <person name="Dromer F."/>
            <person name="Young S."/>
            <person name="Zeng Q."/>
            <person name="Gargeya S."/>
            <person name="Abouelleil A."/>
            <person name="Alvarado L."/>
            <person name="Chapman S.B."/>
            <person name="Gainer-Dewar J."/>
            <person name="Goldberg J."/>
            <person name="Griggs A."/>
            <person name="Gujja S."/>
            <person name="Hansen M."/>
            <person name="Howarth C."/>
            <person name="Imamovic A."/>
            <person name="Larimer J."/>
            <person name="Murphy C."/>
            <person name="Naylor J."/>
            <person name="Pearson M."/>
            <person name="Priest M."/>
            <person name="Roberts A."/>
            <person name="Saif S."/>
            <person name="Shea T."/>
            <person name="Sykes S."/>
            <person name="Wortman J."/>
            <person name="Nusbaum C."/>
            <person name="Birren B."/>
        </authorList>
    </citation>
    <scope>NUCLEOTIDE SEQUENCE [LARGE SCALE GENOMIC DNA]</scope>
    <source>
        <strain evidence="3">IND107</strain>
    </source>
</reference>
<keyword evidence="1" id="KW-0472">Membrane</keyword>
<gene>
    <name evidence="2" type="ORF">I308_106065</name>
</gene>
<reference evidence="2 3" key="2">
    <citation type="submission" date="2024-01" db="EMBL/GenBank/DDBJ databases">
        <title>Comparative genomics of Cryptococcus and Kwoniella reveals pathogenesis evolution and contrasting modes of karyotype evolution via chromosome fusion or intercentromeric recombination.</title>
        <authorList>
            <person name="Coelho M.A."/>
            <person name="David-Palma M."/>
            <person name="Shea T."/>
            <person name="Bowers K."/>
            <person name="Mcginley-Smith S."/>
            <person name="Mohammad A.W."/>
            <person name="Gnirke A."/>
            <person name="Yurkov A.M."/>
            <person name="Nowrousian M."/>
            <person name="Sun S."/>
            <person name="Cuomo C.A."/>
            <person name="Heitman J."/>
        </authorList>
    </citation>
    <scope>NUCLEOTIDE SEQUENCE [LARGE SCALE GENOMIC DNA]</scope>
    <source>
        <strain evidence="2 3">IND107</strain>
    </source>
</reference>
<dbReference type="Proteomes" id="UP000054399">
    <property type="component" value="Unassembled WGS sequence"/>
</dbReference>
<comment type="caution">
    <text evidence="2">The sequence shown here is derived from an EMBL/GenBank/DDBJ whole genome shotgun (WGS) entry which is preliminary data.</text>
</comment>
<name>A0ABR3BJB7_9TREE</name>
<dbReference type="GeneID" id="91992920"/>
<keyword evidence="1" id="KW-0812">Transmembrane</keyword>
<accession>A0ABR3BJB7</accession>
<keyword evidence="1" id="KW-1133">Transmembrane helix</keyword>
<dbReference type="EMBL" id="ATAM02000012">
    <property type="protein sequence ID" value="KAL0241891.1"/>
    <property type="molecule type" value="Genomic_DNA"/>
</dbReference>
<evidence type="ECO:0000256" key="1">
    <source>
        <dbReference type="SAM" id="Phobius"/>
    </source>
</evidence>
<evidence type="ECO:0000313" key="3">
    <source>
        <dbReference type="Proteomes" id="UP000054399"/>
    </source>
</evidence>
<protein>
    <submittedName>
        <fullName evidence="2">Uncharacterized protein</fullName>
    </submittedName>
</protein>
<keyword evidence="3" id="KW-1185">Reference proteome</keyword>
<sequence>MDFTFGDLFEKKIFEALDTCVFVVISTAIRQLPINIFISGTVDHSVFTVYIPKLEHTSTLGSWVIVSDIRLWVTGYWISFLVFLFWFPWILRLWISASVAALWSGYTYHLIGCNSMPACFHFLFEGSTENYS</sequence>
<dbReference type="RefSeq" id="XP_066611273.1">
    <property type="nucleotide sequence ID" value="XM_066760512.1"/>
</dbReference>
<organism evidence="2 3">
    <name type="scientific">Cryptococcus tetragattii IND107</name>
    <dbReference type="NCBI Taxonomy" id="1296105"/>
    <lineage>
        <taxon>Eukaryota</taxon>
        <taxon>Fungi</taxon>
        <taxon>Dikarya</taxon>
        <taxon>Basidiomycota</taxon>
        <taxon>Agaricomycotina</taxon>
        <taxon>Tremellomycetes</taxon>
        <taxon>Tremellales</taxon>
        <taxon>Cryptococcaceae</taxon>
        <taxon>Cryptococcus</taxon>
        <taxon>Cryptococcus gattii species complex</taxon>
    </lineage>
</organism>